<organism evidence="1 2">
    <name type="scientific">Plakobranchus ocellatus</name>
    <dbReference type="NCBI Taxonomy" id="259542"/>
    <lineage>
        <taxon>Eukaryota</taxon>
        <taxon>Metazoa</taxon>
        <taxon>Spiralia</taxon>
        <taxon>Lophotrochozoa</taxon>
        <taxon>Mollusca</taxon>
        <taxon>Gastropoda</taxon>
        <taxon>Heterobranchia</taxon>
        <taxon>Euthyneura</taxon>
        <taxon>Panpulmonata</taxon>
        <taxon>Sacoglossa</taxon>
        <taxon>Placobranchoidea</taxon>
        <taxon>Plakobranchidae</taxon>
        <taxon>Plakobranchus</taxon>
    </lineage>
</organism>
<evidence type="ECO:0000313" key="1">
    <source>
        <dbReference type="EMBL" id="GFO25105.1"/>
    </source>
</evidence>
<dbReference type="Proteomes" id="UP000735302">
    <property type="component" value="Unassembled WGS sequence"/>
</dbReference>
<accession>A0AAV4BXH3</accession>
<evidence type="ECO:0000313" key="2">
    <source>
        <dbReference type="Proteomes" id="UP000735302"/>
    </source>
</evidence>
<sequence length="179" mass="20398">MALEMKEKAPVNDTPGEAMAMAEKFWPMPLFLLQGEEVRYLSRSTTTGFTLTEVCIDTVTFACKRQGDVHRTNAALSATFSLLMRGTRIRQKKKKNKTKKKQERWRLTQLPQSPIPPTSRAERTPTLLKRHSSMRTIAGPLPLHVTLKVWLATTLSLQFKQRRMVALQTLGLQHKDAPE</sequence>
<dbReference type="EMBL" id="BLXT01005691">
    <property type="protein sequence ID" value="GFO25105.1"/>
    <property type="molecule type" value="Genomic_DNA"/>
</dbReference>
<name>A0AAV4BXH3_9GAST</name>
<proteinExistence type="predicted"/>
<dbReference type="AlphaFoldDB" id="A0AAV4BXH3"/>
<keyword evidence="2" id="KW-1185">Reference proteome</keyword>
<reference evidence="1 2" key="1">
    <citation type="journal article" date="2021" name="Elife">
        <title>Chloroplast acquisition without the gene transfer in kleptoplastic sea slugs, Plakobranchus ocellatus.</title>
        <authorList>
            <person name="Maeda T."/>
            <person name="Takahashi S."/>
            <person name="Yoshida T."/>
            <person name="Shimamura S."/>
            <person name="Takaki Y."/>
            <person name="Nagai Y."/>
            <person name="Toyoda A."/>
            <person name="Suzuki Y."/>
            <person name="Arimoto A."/>
            <person name="Ishii H."/>
            <person name="Satoh N."/>
            <person name="Nishiyama T."/>
            <person name="Hasebe M."/>
            <person name="Maruyama T."/>
            <person name="Minagawa J."/>
            <person name="Obokata J."/>
            <person name="Shigenobu S."/>
        </authorList>
    </citation>
    <scope>NUCLEOTIDE SEQUENCE [LARGE SCALE GENOMIC DNA]</scope>
</reference>
<gene>
    <name evidence="1" type="ORF">PoB_005161000</name>
</gene>
<protein>
    <submittedName>
        <fullName evidence="1">Uncharacterized protein</fullName>
    </submittedName>
</protein>
<comment type="caution">
    <text evidence="1">The sequence shown here is derived from an EMBL/GenBank/DDBJ whole genome shotgun (WGS) entry which is preliminary data.</text>
</comment>